<evidence type="ECO:0000256" key="1">
    <source>
        <dbReference type="ARBA" id="ARBA00010394"/>
    </source>
</evidence>
<keyword evidence="2 5" id="KW-0813">Transport</keyword>
<dbReference type="Pfam" id="PF16186">
    <property type="entry name" value="Arm_3"/>
    <property type="match status" value="1"/>
</dbReference>
<evidence type="ECO:0000256" key="5">
    <source>
        <dbReference type="PIRNR" id="PIRNR005673"/>
    </source>
</evidence>
<dbReference type="InterPro" id="IPR032413">
    <property type="entry name" value="Arm_3"/>
</dbReference>
<dbReference type="SMART" id="SM00185">
    <property type="entry name" value="ARM"/>
    <property type="match status" value="8"/>
</dbReference>
<evidence type="ECO:0000256" key="6">
    <source>
        <dbReference type="SAM" id="MobiDB-lite"/>
    </source>
</evidence>
<dbReference type="InterPro" id="IPR016024">
    <property type="entry name" value="ARM-type_fold"/>
</dbReference>
<feature type="compositionally biased region" description="Basic and acidic residues" evidence="6">
    <location>
        <begin position="24"/>
        <end position="38"/>
    </location>
</feature>
<dbReference type="Gene3D" id="1.25.10.10">
    <property type="entry name" value="Leucine-rich Repeat Variant"/>
    <property type="match status" value="1"/>
</dbReference>
<dbReference type="InterPro" id="IPR036975">
    <property type="entry name" value="Importin-a_IBB_sf"/>
</dbReference>
<keyword evidence="3" id="KW-0677">Repeat</keyword>
<accession>A0A7R8W1Y6</accession>
<reference evidence="7" key="1">
    <citation type="submission" date="2020-11" db="EMBL/GenBank/DDBJ databases">
        <authorList>
            <person name="Tran Van P."/>
        </authorList>
    </citation>
    <scope>NUCLEOTIDE SEQUENCE</scope>
</reference>
<gene>
    <name evidence="7" type="ORF">CTOB1V02_LOCUS788</name>
</gene>
<dbReference type="Pfam" id="PF01749">
    <property type="entry name" value="IBB"/>
    <property type="match status" value="1"/>
</dbReference>
<dbReference type="Pfam" id="PF00514">
    <property type="entry name" value="Arm"/>
    <property type="match status" value="8"/>
</dbReference>
<dbReference type="GO" id="GO:0005634">
    <property type="term" value="C:nucleus"/>
    <property type="evidence" value="ECO:0007669"/>
    <property type="project" value="UniProtKB-ARBA"/>
</dbReference>
<proteinExistence type="inferred from homology"/>
<organism evidence="7">
    <name type="scientific">Cyprideis torosa</name>
    <dbReference type="NCBI Taxonomy" id="163714"/>
    <lineage>
        <taxon>Eukaryota</taxon>
        <taxon>Metazoa</taxon>
        <taxon>Ecdysozoa</taxon>
        <taxon>Arthropoda</taxon>
        <taxon>Crustacea</taxon>
        <taxon>Oligostraca</taxon>
        <taxon>Ostracoda</taxon>
        <taxon>Podocopa</taxon>
        <taxon>Podocopida</taxon>
        <taxon>Cytherocopina</taxon>
        <taxon>Cytheroidea</taxon>
        <taxon>Cytherideidae</taxon>
        <taxon>Cyprideis</taxon>
    </lineage>
</organism>
<name>A0A7R8W1Y6_9CRUS</name>
<feature type="region of interest" description="Disordered" evidence="6">
    <location>
        <begin position="1"/>
        <end position="38"/>
    </location>
</feature>
<evidence type="ECO:0000256" key="3">
    <source>
        <dbReference type="ARBA" id="ARBA00022737"/>
    </source>
</evidence>
<dbReference type="SUPFAM" id="SSF48371">
    <property type="entry name" value="ARM repeat"/>
    <property type="match status" value="1"/>
</dbReference>
<dbReference type="InterPro" id="IPR024931">
    <property type="entry name" value="Importin_alpha"/>
</dbReference>
<dbReference type="GO" id="GO:0061608">
    <property type="term" value="F:nuclear import signal receptor activity"/>
    <property type="evidence" value="ECO:0007669"/>
    <property type="project" value="InterPro"/>
</dbReference>
<dbReference type="PROSITE" id="PS51214">
    <property type="entry name" value="IBB"/>
    <property type="match status" value="1"/>
</dbReference>
<dbReference type="PIRSF" id="PIRSF005673">
    <property type="entry name" value="Importin_alpha"/>
    <property type="match status" value="1"/>
</dbReference>
<dbReference type="GO" id="GO:0006607">
    <property type="term" value="P:NLS-bearing protein import into nucleus"/>
    <property type="evidence" value="ECO:0007669"/>
    <property type="project" value="UniProtKB-ARBA"/>
</dbReference>
<dbReference type="InterPro" id="IPR002652">
    <property type="entry name" value="Importin-a_IBB"/>
</dbReference>
<dbReference type="GO" id="GO:0005737">
    <property type="term" value="C:cytoplasm"/>
    <property type="evidence" value="ECO:0007669"/>
    <property type="project" value="InterPro"/>
</dbReference>
<protein>
    <recommendedName>
        <fullName evidence="5">Importin subunit alpha</fullName>
    </recommendedName>
</protein>
<evidence type="ECO:0000256" key="4">
    <source>
        <dbReference type="ARBA" id="ARBA00022927"/>
    </source>
</evidence>
<dbReference type="FunFam" id="1.25.10.10:FF:000009">
    <property type="entry name" value="Importin subunit alpha"/>
    <property type="match status" value="1"/>
</dbReference>
<dbReference type="PANTHER" id="PTHR23316">
    <property type="entry name" value="IMPORTIN ALPHA"/>
    <property type="match status" value="1"/>
</dbReference>
<dbReference type="EMBL" id="OB660105">
    <property type="protein sequence ID" value="CAD7222791.1"/>
    <property type="molecule type" value="Genomic_DNA"/>
</dbReference>
<dbReference type="OrthoDB" id="29145at2759"/>
<dbReference type="AlphaFoldDB" id="A0A7R8W1Y6"/>
<evidence type="ECO:0000256" key="2">
    <source>
        <dbReference type="ARBA" id="ARBA00022448"/>
    </source>
</evidence>
<feature type="region of interest" description="Disordered" evidence="6">
    <location>
        <begin position="476"/>
        <end position="501"/>
    </location>
</feature>
<evidence type="ECO:0000313" key="7">
    <source>
        <dbReference type="EMBL" id="CAD7222791.1"/>
    </source>
</evidence>
<dbReference type="InterPro" id="IPR011989">
    <property type="entry name" value="ARM-like"/>
</dbReference>
<keyword evidence="4 5" id="KW-0653">Protein transport</keyword>
<sequence length="501" mass="54822">MSASDSDPNRSRRQQQYKNAGGKTADDLRRKRQEHSVELRKKKVDEQLMKKRNIYVEELETSPGRTAATDFPVWTLDEISAKMISQNQEEVFNAEIIRAGLVPKFVKLLDVEDAAIQFECAWALTNIASGSSDETRVVVDSGAVDGLIRLLRSPHENLTEQATWALGNIAGDGPIYRDLVLEKGIVPAIVNLIRNDTPTAFLRNIAWTLSNLCRNKNPPPPFEAVQQCIPTFAQLIFHSDREVISDVCWAMSYITDGPNEKIETVVQTGIVPKLVELMQSPELSIATPALRTCGNIVTGNDSQTDEVIAAGGVMVAKELLCHSKQSVVKEAAWLISNVMAGNQLQIQAAIDAKTLPLLVNVVKTGDHRSKKEAAWALTNVTSGGSPAQMVDLCEHGAIDALCVLLDEEDPRTLLVALEGLGNLLKTADGVGKASEVALAIEQCGGLDKIEALQNHVNEDIYKKSYDLIRRYFPADDEEDEGDSTLNNEEAQGATGKDHLSF</sequence>
<dbReference type="Gene3D" id="1.20.5.690">
    <property type="entry name" value="Importin-alpha, importin-beta-binding domain"/>
    <property type="match status" value="1"/>
</dbReference>
<dbReference type="InterPro" id="IPR000225">
    <property type="entry name" value="Armadillo"/>
</dbReference>
<dbReference type="PROSITE" id="PS50176">
    <property type="entry name" value="ARM_REPEAT"/>
    <property type="match status" value="3"/>
</dbReference>
<comment type="similarity">
    <text evidence="1 5">Belongs to the importin alpha family.</text>
</comment>